<comment type="subcellular location">
    <subcellularLocation>
        <location evidence="1">Cell membrane</location>
        <topology evidence="1">Multi-pass membrane protein</topology>
    </subcellularLocation>
</comment>
<evidence type="ECO:0000259" key="9">
    <source>
        <dbReference type="Pfam" id="PF13231"/>
    </source>
</evidence>
<dbReference type="InterPro" id="IPR050297">
    <property type="entry name" value="LipidA_mod_glycosyltrf_83"/>
</dbReference>
<evidence type="ECO:0000256" key="1">
    <source>
        <dbReference type="ARBA" id="ARBA00004651"/>
    </source>
</evidence>
<keyword evidence="7 8" id="KW-0472">Membrane</keyword>
<dbReference type="RefSeq" id="WP_111266088.1">
    <property type="nucleotide sequence ID" value="NZ_CP029843.1"/>
</dbReference>
<evidence type="ECO:0000313" key="10">
    <source>
        <dbReference type="EMBL" id="AWV06966.1"/>
    </source>
</evidence>
<feature type="domain" description="Glycosyltransferase RgtA/B/C/D-like" evidence="9">
    <location>
        <begin position="58"/>
        <end position="216"/>
    </location>
</feature>
<dbReference type="PANTHER" id="PTHR33908:SF11">
    <property type="entry name" value="MEMBRANE PROTEIN"/>
    <property type="match status" value="1"/>
</dbReference>
<evidence type="ECO:0000256" key="4">
    <source>
        <dbReference type="ARBA" id="ARBA00022679"/>
    </source>
</evidence>
<accession>A0A2U9T2S0</accession>
<organism evidence="10 11">
    <name type="scientific">Marilutibacter maris</name>
    <dbReference type="NCBI Taxonomy" id="1605891"/>
    <lineage>
        <taxon>Bacteria</taxon>
        <taxon>Pseudomonadati</taxon>
        <taxon>Pseudomonadota</taxon>
        <taxon>Gammaproteobacteria</taxon>
        <taxon>Lysobacterales</taxon>
        <taxon>Lysobacteraceae</taxon>
        <taxon>Marilutibacter</taxon>
    </lineage>
</organism>
<feature type="transmembrane region" description="Helical" evidence="8">
    <location>
        <begin position="331"/>
        <end position="349"/>
    </location>
</feature>
<reference evidence="10 11" key="1">
    <citation type="submission" date="2018-05" db="EMBL/GenBank/DDBJ databases">
        <title>The complete genome of Lysobacter maris HZ9B, a marine bacterium antagonistic against terrestrial plant pathogens.</title>
        <authorList>
            <person name="Zhang X.-Q."/>
        </authorList>
    </citation>
    <scope>NUCLEOTIDE SEQUENCE [LARGE SCALE GENOMIC DNA]</scope>
    <source>
        <strain evidence="10 11">HZ9B</strain>
    </source>
</reference>
<feature type="transmembrane region" description="Helical" evidence="8">
    <location>
        <begin position="242"/>
        <end position="265"/>
    </location>
</feature>
<feature type="transmembrane region" description="Helical" evidence="8">
    <location>
        <begin position="107"/>
        <end position="128"/>
    </location>
</feature>
<dbReference type="Pfam" id="PF13231">
    <property type="entry name" value="PMT_2"/>
    <property type="match status" value="1"/>
</dbReference>
<feature type="transmembrane region" description="Helical" evidence="8">
    <location>
        <begin position="12"/>
        <end position="34"/>
    </location>
</feature>
<evidence type="ECO:0000256" key="5">
    <source>
        <dbReference type="ARBA" id="ARBA00022692"/>
    </source>
</evidence>
<evidence type="ECO:0000256" key="3">
    <source>
        <dbReference type="ARBA" id="ARBA00022676"/>
    </source>
</evidence>
<keyword evidence="11" id="KW-1185">Reference proteome</keyword>
<dbReference type="AlphaFoldDB" id="A0A2U9T2S0"/>
<sequence>MRELDARGVERTRFAFLALFFAVMLLKLLVAMRLPLFVDEAFYWQEGQHLAPAYSDLPGLTAWLTRLGVAVAGDSTLALRLPFLLLSACVPWLAVRIAAREFGAREGWLAGSLALLLPLSGSLGLLALPDAAMAVATLLCVDAGAQLLRRVDAATVLELAGGLAIGALSHYRFIAVIGVGFVALLLLPDGRRVLRDVRVWTAIAFGAAAWMPLVAWNFDNADAGLRFQLVDRHPWAFHVDGILFLAIQALLVTPLLFAAMAIAGKRALSAERTQSRYFAWLGVLVVAGFFVLGFFADTERVSFHWPLPGYLALLPLLPAVILRWPRPGRIALWSTAGIGLVAVLGYYVAVSVPDVRARAAAEKWYPSNFAGWDALAAAVREERAAMPADTLLVADNFKVGAELGFALGDAEIPVLDHPLNHFHGRAPQLRLWGLASAGREDWDGRPVLLVVAASEVRYRELLERYHALCAMVGPLPPPRVLNVDHGRQRFLLFRMPGATAAQAAGDGEASSRREPASATCVAPAMAWMTTPETGQRIDGTVEVTGWAFKEGVGLAAVELMVDGHPVGELEYGLDDPGVAAYWRISNDPQHPRVGFRGELDTGTLTPGRHWIGLRLRGRDGSVEDWSEQPVMVAP</sequence>
<dbReference type="GO" id="GO:0016763">
    <property type="term" value="F:pentosyltransferase activity"/>
    <property type="evidence" value="ECO:0007669"/>
    <property type="project" value="TreeGrafter"/>
</dbReference>
<gene>
    <name evidence="10" type="ORF">C9I47_1262</name>
</gene>
<evidence type="ECO:0000313" key="11">
    <source>
        <dbReference type="Proteomes" id="UP000249447"/>
    </source>
</evidence>
<dbReference type="GO" id="GO:0009103">
    <property type="term" value="P:lipopolysaccharide biosynthetic process"/>
    <property type="evidence" value="ECO:0007669"/>
    <property type="project" value="UniProtKB-ARBA"/>
</dbReference>
<evidence type="ECO:0000256" key="6">
    <source>
        <dbReference type="ARBA" id="ARBA00022989"/>
    </source>
</evidence>
<keyword evidence="6 8" id="KW-1133">Transmembrane helix</keyword>
<feature type="transmembrane region" description="Helical" evidence="8">
    <location>
        <begin position="169"/>
        <end position="187"/>
    </location>
</feature>
<evidence type="ECO:0000256" key="8">
    <source>
        <dbReference type="SAM" id="Phobius"/>
    </source>
</evidence>
<keyword evidence="2" id="KW-1003">Cell membrane</keyword>
<feature type="transmembrane region" description="Helical" evidence="8">
    <location>
        <begin position="77"/>
        <end position="95"/>
    </location>
</feature>
<evidence type="ECO:0000256" key="2">
    <source>
        <dbReference type="ARBA" id="ARBA00022475"/>
    </source>
</evidence>
<keyword evidence="5 8" id="KW-0812">Transmembrane</keyword>
<dbReference type="InterPro" id="IPR038731">
    <property type="entry name" value="RgtA/B/C-like"/>
</dbReference>
<name>A0A2U9T2S0_9GAMM</name>
<dbReference type="PANTHER" id="PTHR33908">
    <property type="entry name" value="MANNOSYLTRANSFERASE YKCB-RELATED"/>
    <property type="match status" value="1"/>
</dbReference>
<dbReference type="Proteomes" id="UP000249447">
    <property type="component" value="Chromosome"/>
</dbReference>
<evidence type="ECO:0000256" key="7">
    <source>
        <dbReference type="ARBA" id="ARBA00023136"/>
    </source>
</evidence>
<keyword evidence="4" id="KW-0808">Transferase</keyword>
<proteinExistence type="predicted"/>
<dbReference type="GO" id="GO:0005886">
    <property type="term" value="C:plasma membrane"/>
    <property type="evidence" value="ECO:0007669"/>
    <property type="project" value="UniProtKB-SubCell"/>
</dbReference>
<feature type="transmembrane region" description="Helical" evidence="8">
    <location>
        <begin position="307"/>
        <end position="324"/>
    </location>
</feature>
<dbReference type="EMBL" id="CP029843">
    <property type="protein sequence ID" value="AWV06966.1"/>
    <property type="molecule type" value="Genomic_DNA"/>
</dbReference>
<dbReference type="OrthoDB" id="7167895at2"/>
<keyword evidence="3" id="KW-0328">Glycosyltransferase</keyword>
<protein>
    <submittedName>
        <fullName evidence="10">Membrane protein</fullName>
    </submittedName>
</protein>
<dbReference type="KEGG" id="lmb:C9I47_1262"/>
<feature type="transmembrane region" description="Helical" evidence="8">
    <location>
        <begin position="277"/>
        <end position="295"/>
    </location>
</feature>
<feature type="transmembrane region" description="Helical" evidence="8">
    <location>
        <begin position="199"/>
        <end position="218"/>
    </location>
</feature>